<dbReference type="AlphaFoldDB" id="A0A5C1H7E0"/>
<proteinExistence type="predicted"/>
<sequence length="63" mass="8025">MNYLFLYTKHKNIYKYYLYKNTNFKKKFILNIKQNKYKFLKKLVKIYRILGLYPFKNNIINFK</sequence>
<protein>
    <recommendedName>
        <fullName evidence="2">30S ribosomal protein S18</fullName>
    </recommendedName>
</protein>
<evidence type="ECO:0008006" key="2">
    <source>
        <dbReference type="Google" id="ProtNLM"/>
    </source>
</evidence>
<evidence type="ECO:0000313" key="1">
    <source>
        <dbReference type="EMBL" id="QEM01580.1"/>
    </source>
</evidence>
<reference evidence="1" key="1">
    <citation type="journal article" date="2019" name="Genome Biol. Evol.">
        <title>Nephromyces represents a diverse and novel lineage of the Apicomplexa that has retained apicoplasts.</title>
        <authorList>
            <person name="Munoz-Gomez S.A."/>
            <person name="Durnin K."/>
            <person name="Eme L."/>
            <person name="Paight C."/>
            <person name="Lane C.E."/>
            <person name="Saffo M.B."/>
            <person name="Slamovits C.H."/>
        </authorList>
    </citation>
    <scope>NUCLEOTIDE SEQUENCE</scope>
    <source>
        <strain evidence="1">442</strain>
    </source>
</reference>
<accession>A0A5C1H7E0</accession>
<name>A0A5C1H7E0_9APIC</name>
<gene>
    <name evidence="1" type="primary">orf59</name>
</gene>
<organism evidence="1">
    <name type="scientific">Nephromyces sp. ex Molgula occidentalis</name>
    <dbReference type="NCBI Taxonomy" id="2544991"/>
    <lineage>
        <taxon>Eukaryota</taxon>
        <taxon>Sar</taxon>
        <taxon>Alveolata</taxon>
        <taxon>Apicomplexa</taxon>
        <taxon>Aconoidasida</taxon>
        <taxon>Nephromycida</taxon>
        <taxon>Nephromyces</taxon>
    </lineage>
</organism>
<dbReference type="EMBL" id="MK573200">
    <property type="protein sequence ID" value="QEM01580.1"/>
    <property type="molecule type" value="Genomic_DNA"/>
</dbReference>